<dbReference type="PROSITE" id="PS51109">
    <property type="entry name" value="G5"/>
    <property type="match status" value="3"/>
</dbReference>
<keyword evidence="1" id="KW-0732">Signal</keyword>
<accession>A0ABX2T1H1</accession>
<organism evidence="3 4">
    <name type="scientific">Gemelliphila palaticanis</name>
    <dbReference type="NCBI Taxonomy" id="81950"/>
    <lineage>
        <taxon>Bacteria</taxon>
        <taxon>Bacillati</taxon>
        <taxon>Bacillota</taxon>
        <taxon>Bacilli</taxon>
        <taxon>Bacillales</taxon>
        <taxon>Gemellaceae</taxon>
        <taxon>Gemelliphila</taxon>
    </lineage>
</organism>
<evidence type="ECO:0000256" key="1">
    <source>
        <dbReference type="ARBA" id="ARBA00022729"/>
    </source>
</evidence>
<sequence length="575" mass="64065">MDFKKKQRFSIRKLTLGTASVLLGTSLLLGNTEAKAEELKTEISNKLEEKVAINYVAVDEKDLTEIEKKLVTREDISKEVAKENDTYILVYKQKEELKKVLPNTGISQNILNLILAGGILVLVYRLGKKKSTLLGIAILTATSGLGLNGTQAEAVLKTIASQIKVYEKNSNLEKLHIENYDYVGYIKGDKIPDSSILKNLLEDKLATGLEKASQVAVPKNYPIVEEKPEYDISKLEEAKEEVKTEVPNNYPTVEEKPEYDVSKLEEAKEEFHIAVPNNYPTVEEKPEYDVSKLEEAKEEVKTEVPNNYPTVEEKPLFNIPSPEVSTKEVPHGISYIGDEEKPYGTENEVIKEGSNGLETTTISYGVSDSGEIIKNTPEIEITKKPENRVEKVGTKPKVERKEVEYTTEYVADENKAYGENTEVGGVKGENEIKTTYELDKATGEVREVVGEEKVITAPTNKVVTKGIKPKVERKEVEYTTEYVADENKAYGENTEVGGVNGENEIKTTYELDKSTGEVREVVGEEKVITAPTNKVVTKGIKPKVERKEVEYTTEYVADENKAYGENTEVGGVNGE</sequence>
<comment type="caution">
    <text evidence="3">The sequence shown here is derived from an EMBL/GenBank/DDBJ whole genome shotgun (WGS) entry which is preliminary data.</text>
</comment>
<dbReference type="NCBIfam" id="TIGR01168">
    <property type="entry name" value="YSIRK_signal"/>
    <property type="match status" value="1"/>
</dbReference>
<keyword evidence="4" id="KW-1185">Reference proteome</keyword>
<protein>
    <submittedName>
        <fullName evidence="3">YSIRK-type signal peptide-containing protein</fullName>
    </submittedName>
</protein>
<dbReference type="Pfam" id="PF04650">
    <property type="entry name" value="YSIRK_signal"/>
    <property type="match status" value="1"/>
</dbReference>
<dbReference type="Proteomes" id="UP000531840">
    <property type="component" value="Unassembled WGS sequence"/>
</dbReference>
<dbReference type="RefSeq" id="WP_179941814.1">
    <property type="nucleotide sequence ID" value="NZ_JACBYF010000024.1"/>
</dbReference>
<dbReference type="Pfam" id="PF07501">
    <property type="entry name" value="G5"/>
    <property type="match status" value="1"/>
</dbReference>
<feature type="domain" description="G5" evidence="2">
    <location>
        <begin position="315"/>
        <end position="396"/>
    </location>
</feature>
<feature type="non-terminal residue" evidence="3">
    <location>
        <position position="575"/>
    </location>
</feature>
<gene>
    <name evidence="3" type="ORF">HZY85_07580</name>
</gene>
<reference evidence="3 4" key="1">
    <citation type="submission" date="2020-07" db="EMBL/GenBank/DDBJ databases">
        <title>MOT database genomes.</title>
        <authorList>
            <person name="Joseph S."/>
            <person name="Aduse-Opoku J."/>
            <person name="Hashim A."/>
            <person name="Wade W."/>
            <person name="Curtis M."/>
        </authorList>
    </citation>
    <scope>NUCLEOTIDE SEQUENCE [LARGE SCALE GENOMIC DNA]</scope>
    <source>
        <strain evidence="3 4">CIP 106318</strain>
    </source>
</reference>
<dbReference type="InterPro" id="IPR005877">
    <property type="entry name" value="YSIRK_signal_dom"/>
</dbReference>
<proteinExistence type="predicted"/>
<dbReference type="InterPro" id="IPR011098">
    <property type="entry name" value="G5_dom"/>
</dbReference>
<feature type="domain" description="G5" evidence="2">
    <location>
        <begin position="462"/>
        <end position="542"/>
    </location>
</feature>
<dbReference type="EMBL" id="JACBYF010000024">
    <property type="protein sequence ID" value="NYS48031.1"/>
    <property type="molecule type" value="Genomic_DNA"/>
</dbReference>
<evidence type="ECO:0000313" key="4">
    <source>
        <dbReference type="Proteomes" id="UP000531840"/>
    </source>
</evidence>
<evidence type="ECO:0000313" key="3">
    <source>
        <dbReference type="EMBL" id="NYS48031.1"/>
    </source>
</evidence>
<name>A0ABX2T1H1_9BACL</name>
<dbReference type="SMART" id="SM01208">
    <property type="entry name" value="G5"/>
    <property type="match status" value="3"/>
</dbReference>
<feature type="domain" description="G5" evidence="2">
    <location>
        <begin position="389"/>
        <end position="469"/>
    </location>
</feature>
<dbReference type="Gene3D" id="2.20.230.10">
    <property type="entry name" value="Resuscitation-promoting factor rpfb"/>
    <property type="match status" value="3"/>
</dbReference>
<evidence type="ECO:0000259" key="2">
    <source>
        <dbReference type="PROSITE" id="PS51109"/>
    </source>
</evidence>